<dbReference type="PROSITE" id="PS51318">
    <property type="entry name" value="TAT"/>
    <property type="match status" value="1"/>
</dbReference>
<name>A0A7K3M1M2_9ACTN</name>
<evidence type="ECO:0000313" key="6">
    <source>
        <dbReference type="EMBL" id="NDL57193.1"/>
    </source>
</evidence>
<keyword evidence="2" id="KW-0456">Lyase</keyword>
<accession>A0A7K3M1M2</accession>
<dbReference type="GO" id="GO:0042597">
    <property type="term" value="C:periplasmic space"/>
    <property type="evidence" value="ECO:0007669"/>
    <property type="project" value="InterPro"/>
</dbReference>
<dbReference type="Proteomes" id="UP000460435">
    <property type="component" value="Unassembled WGS sequence"/>
</dbReference>
<reference evidence="6 7" key="1">
    <citation type="submission" date="2019-11" db="EMBL/GenBank/DDBJ databases">
        <authorList>
            <person name="Li X.-J."/>
            <person name="Feng X.-M."/>
        </authorList>
    </citation>
    <scope>NUCLEOTIDE SEQUENCE [LARGE SCALE GENOMIC DNA]</scope>
    <source>
        <strain evidence="6 7">XMNu-373</strain>
    </source>
</reference>
<feature type="domain" description="Alginate lyase" evidence="4">
    <location>
        <begin position="251"/>
        <end position="464"/>
    </location>
</feature>
<feature type="chain" id="PRO_5029786072" description="Ricin B lectin domain-containing protein" evidence="3">
    <location>
        <begin position="43"/>
        <end position="551"/>
    </location>
</feature>
<dbReference type="InterPro" id="IPR006311">
    <property type="entry name" value="TAT_signal"/>
</dbReference>
<evidence type="ECO:0000259" key="5">
    <source>
        <dbReference type="Pfam" id="PF14200"/>
    </source>
</evidence>
<evidence type="ECO:0000313" key="7">
    <source>
        <dbReference type="Proteomes" id="UP000460435"/>
    </source>
</evidence>
<dbReference type="InterPro" id="IPR008397">
    <property type="entry name" value="Alginate_lyase_dom"/>
</dbReference>
<evidence type="ECO:0000256" key="2">
    <source>
        <dbReference type="ARBA" id="ARBA00023239"/>
    </source>
</evidence>
<sequence length="551" mass="60695">MTAQHGKAGRKRTIGRRPLLQAVAGLGLVGTASVVSAQQAQAAVPDGTYCLINEFSGKALDNLRSTTDATNVGQWAHWGGLPQRWLVSHEGDGLYQLIALYSGTWRALDNGSSNEDGASVIQWRGNGESQQRWQIVDVGGGYQKLICAYSGKALDNGSSTADGARTMQWTDHGGPQQRWRFVPIAGGSRTFTHPGLLHTQADFDRMVAKVQAGEQPWLGSWEKLTASPEAQLSWSPRPQPEVRRGAGTNENFMLLARDVHAAYQTALRWKISGDDRYADKSVEIMNAWSSTLENLGGDQHVALLAGINGYQFANAAEMMRGYPGFDLAGFQAMMLDKFYPRSNWFMLNHSDTCVTHYWANWELGNMATMVAIGALCDDWPIYEQGLEYFRHGAGNGSIGRAVWHLHSSSLGQWQESGRDQAHTIMGVGLMAALCEMAWNQGDDMYGWDGNRFLAGAEYVARYNNGHSVPYETYRWENGHNCDPQQQTVISTNQRGQLRPVWEMILGHYAGRRGLSTPNVAEMVARLRPESGAGGHASTYDQLGLGSLTFAR</sequence>
<feature type="domain" description="Ricin B lectin" evidence="5">
    <location>
        <begin position="44"/>
        <end position="123"/>
    </location>
</feature>
<dbReference type="InterPro" id="IPR000772">
    <property type="entry name" value="Ricin_B_lectin"/>
</dbReference>
<gene>
    <name evidence="6" type="ORF">F7O44_08940</name>
</gene>
<dbReference type="InterPro" id="IPR035992">
    <property type="entry name" value="Ricin_B-like_lectins"/>
</dbReference>
<dbReference type="SUPFAM" id="SSF50370">
    <property type="entry name" value="Ricin B-like lectins"/>
    <property type="match status" value="1"/>
</dbReference>
<dbReference type="Pfam" id="PF14200">
    <property type="entry name" value="RicinB_lectin_2"/>
    <property type="match status" value="2"/>
</dbReference>
<organism evidence="6 7">
    <name type="scientific">Phytoactinopolyspora mesophila</name>
    <dbReference type="NCBI Taxonomy" id="2650750"/>
    <lineage>
        <taxon>Bacteria</taxon>
        <taxon>Bacillati</taxon>
        <taxon>Actinomycetota</taxon>
        <taxon>Actinomycetes</taxon>
        <taxon>Jiangellales</taxon>
        <taxon>Jiangellaceae</taxon>
        <taxon>Phytoactinopolyspora</taxon>
    </lineage>
</organism>
<dbReference type="Gene3D" id="1.50.10.100">
    <property type="entry name" value="Chondroitin AC/alginate lyase"/>
    <property type="match status" value="1"/>
</dbReference>
<proteinExistence type="predicted"/>
<feature type="domain" description="Ricin B lectin" evidence="5">
    <location>
        <begin position="130"/>
        <end position="191"/>
    </location>
</feature>
<dbReference type="RefSeq" id="WP_162449859.1">
    <property type="nucleotide sequence ID" value="NZ_WLZY01000002.1"/>
</dbReference>
<keyword evidence="7" id="KW-1185">Reference proteome</keyword>
<feature type="signal peptide" evidence="3">
    <location>
        <begin position="1"/>
        <end position="42"/>
    </location>
</feature>
<evidence type="ECO:0000259" key="4">
    <source>
        <dbReference type="Pfam" id="PF05426"/>
    </source>
</evidence>
<protein>
    <recommendedName>
        <fullName evidence="8">Ricin B lectin domain-containing protein</fullName>
    </recommendedName>
</protein>
<evidence type="ECO:0000256" key="1">
    <source>
        <dbReference type="ARBA" id="ARBA00022729"/>
    </source>
</evidence>
<dbReference type="EMBL" id="WLZY01000002">
    <property type="protein sequence ID" value="NDL57193.1"/>
    <property type="molecule type" value="Genomic_DNA"/>
</dbReference>
<dbReference type="InterPro" id="IPR008929">
    <property type="entry name" value="Chondroitin_lyas"/>
</dbReference>
<evidence type="ECO:0008006" key="8">
    <source>
        <dbReference type="Google" id="ProtNLM"/>
    </source>
</evidence>
<dbReference type="Gene3D" id="2.80.10.50">
    <property type="match status" value="2"/>
</dbReference>
<dbReference type="Pfam" id="PF05426">
    <property type="entry name" value="Alginate_lyase"/>
    <property type="match status" value="1"/>
</dbReference>
<dbReference type="AlphaFoldDB" id="A0A7K3M1M2"/>
<comment type="caution">
    <text evidence="6">The sequence shown here is derived from an EMBL/GenBank/DDBJ whole genome shotgun (WGS) entry which is preliminary data.</text>
</comment>
<dbReference type="PROSITE" id="PS50231">
    <property type="entry name" value="RICIN_B_LECTIN"/>
    <property type="match status" value="1"/>
</dbReference>
<dbReference type="GO" id="GO:0016829">
    <property type="term" value="F:lyase activity"/>
    <property type="evidence" value="ECO:0007669"/>
    <property type="project" value="UniProtKB-KW"/>
</dbReference>
<keyword evidence="1 3" id="KW-0732">Signal</keyword>
<dbReference type="SUPFAM" id="SSF48230">
    <property type="entry name" value="Chondroitin AC/alginate lyase"/>
    <property type="match status" value="1"/>
</dbReference>
<evidence type="ECO:0000256" key="3">
    <source>
        <dbReference type="SAM" id="SignalP"/>
    </source>
</evidence>